<dbReference type="CDD" id="cd18094">
    <property type="entry name" value="SpoU-like_TrmL"/>
    <property type="match status" value="1"/>
</dbReference>
<dbReference type="RefSeq" id="WP_205101404.1">
    <property type="nucleotide sequence ID" value="NZ_JACJJC010000001.1"/>
</dbReference>
<dbReference type="Proteomes" id="UP000715095">
    <property type="component" value="Unassembled WGS sequence"/>
</dbReference>
<accession>A0ABS2DNQ0</accession>
<keyword evidence="5 6" id="KW-0819">tRNA processing</keyword>
<comment type="catalytic activity">
    <reaction evidence="6">
        <text>cytidine(34) in tRNA + S-adenosyl-L-methionine = 2'-O-methylcytidine(34) in tRNA + S-adenosyl-L-homocysteine + H(+)</text>
        <dbReference type="Rhea" id="RHEA:43084"/>
        <dbReference type="Rhea" id="RHEA-COMP:10331"/>
        <dbReference type="Rhea" id="RHEA-COMP:10332"/>
        <dbReference type="ChEBI" id="CHEBI:15378"/>
        <dbReference type="ChEBI" id="CHEBI:57856"/>
        <dbReference type="ChEBI" id="CHEBI:59789"/>
        <dbReference type="ChEBI" id="CHEBI:74495"/>
        <dbReference type="ChEBI" id="CHEBI:82748"/>
        <dbReference type="EC" id="2.1.1.207"/>
    </reaction>
</comment>
<keyword evidence="9" id="KW-1185">Reference proteome</keyword>
<comment type="caution">
    <text evidence="8">The sequence shown here is derived from an EMBL/GenBank/DDBJ whole genome shotgun (WGS) entry which is preliminary data.</text>
</comment>
<comment type="subunit">
    <text evidence="6">Homodimer.</text>
</comment>
<dbReference type="NCBIfam" id="TIGR00185">
    <property type="entry name" value="tRNA_yibK_trmL"/>
    <property type="match status" value="1"/>
</dbReference>
<name>A0ABS2DNQ0_9BURK</name>
<dbReference type="EC" id="2.1.1.207" evidence="6"/>
<evidence type="ECO:0000256" key="4">
    <source>
        <dbReference type="ARBA" id="ARBA00022691"/>
    </source>
</evidence>
<proteinExistence type="inferred from homology"/>
<dbReference type="PIRSF" id="PIRSF029256">
    <property type="entry name" value="SpoU_TrmH_prd"/>
    <property type="match status" value="1"/>
</dbReference>
<dbReference type="GO" id="GO:0032259">
    <property type="term" value="P:methylation"/>
    <property type="evidence" value="ECO:0007669"/>
    <property type="project" value="UniProtKB-KW"/>
</dbReference>
<evidence type="ECO:0000259" key="7">
    <source>
        <dbReference type="Pfam" id="PF00588"/>
    </source>
</evidence>
<evidence type="ECO:0000256" key="3">
    <source>
        <dbReference type="ARBA" id="ARBA00022679"/>
    </source>
</evidence>
<comment type="function">
    <text evidence="6">Methylates the ribose at the nucleotide 34 wobble position in the two leucyl isoacceptors tRNA(Leu)(CmAA) and tRNA(Leu)(cmnm5UmAA). Catalyzes the methyl transfer from S-adenosyl-L-methionine to the 2'-OH of the wobble nucleotide.</text>
</comment>
<dbReference type="SUPFAM" id="SSF75217">
    <property type="entry name" value="alpha/beta knot"/>
    <property type="match status" value="1"/>
</dbReference>
<feature type="binding site" evidence="6">
    <location>
        <position position="80"/>
    </location>
    <ligand>
        <name>S-adenosyl-L-methionine</name>
        <dbReference type="ChEBI" id="CHEBI:59789"/>
    </ligand>
</feature>
<dbReference type="PANTHER" id="PTHR42971">
    <property type="entry name" value="TRNA (CYTIDINE(34)-2'-O)-METHYLTRANSFERASE"/>
    <property type="match status" value="1"/>
</dbReference>
<feature type="binding site" evidence="6">
    <location>
        <position position="132"/>
    </location>
    <ligand>
        <name>S-adenosyl-L-methionine</name>
        <dbReference type="ChEBI" id="CHEBI:59789"/>
    </ligand>
</feature>
<evidence type="ECO:0000313" key="9">
    <source>
        <dbReference type="Proteomes" id="UP000715095"/>
    </source>
</evidence>
<keyword evidence="3 6" id="KW-0808">Transferase</keyword>
<dbReference type="GO" id="GO:0008168">
    <property type="term" value="F:methyltransferase activity"/>
    <property type="evidence" value="ECO:0007669"/>
    <property type="project" value="UniProtKB-KW"/>
</dbReference>
<dbReference type="InterPro" id="IPR029028">
    <property type="entry name" value="Alpha/beta_knot_MTases"/>
</dbReference>
<evidence type="ECO:0000313" key="8">
    <source>
        <dbReference type="EMBL" id="MBM6703012.1"/>
    </source>
</evidence>
<comment type="subcellular location">
    <subcellularLocation>
        <location evidence="6">Cytoplasm</location>
    </subcellularLocation>
</comment>
<dbReference type="HAMAP" id="MF_01885">
    <property type="entry name" value="tRNA_methyltr_TrmL"/>
    <property type="match status" value="1"/>
</dbReference>
<dbReference type="InterPro" id="IPR016914">
    <property type="entry name" value="TrmL"/>
</dbReference>
<organism evidence="8 9">
    <name type="scientific">Sutterella massiliensis</name>
    <dbReference type="NCBI Taxonomy" id="1816689"/>
    <lineage>
        <taxon>Bacteria</taxon>
        <taxon>Pseudomonadati</taxon>
        <taxon>Pseudomonadota</taxon>
        <taxon>Betaproteobacteria</taxon>
        <taxon>Burkholderiales</taxon>
        <taxon>Sutterellaceae</taxon>
        <taxon>Sutterella</taxon>
    </lineage>
</organism>
<dbReference type="InterPro" id="IPR029026">
    <property type="entry name" value="tRNA_m1G_MTases_N"/>
</dbReference>
<evidence type="ECO:0000256" key="1">
    <source>
        <dbReference type="ARBA" id="ARBA00022490"/>
    </source>
</evidence>
<evidence type="ECO:0000256" key="5">
    <source>
        <dbReference type="ARBA" id="ARBA00022694"/>
    </source>
</evidence>
<comment type="similarity">
    <text evidence="6">Belongs to the class IV-like SAM-binding methyltransferase superfamily. RNA methyltransferase TrmH family. TrmL subfamily.</text>
</comment>
<keyword evidence="2 6" id="KW-0489">Methyltransferase</keyword>
<keyword evidence="1 6" id="KW-0963">Cytoplasm</keyword>
<feature type="binding site" evidence="6">
    <location>
        <position position="124"/>
    </location>
    <ligand>
        <name>S-adenosyl-L-methionine</name>
        <dbReference type="ChEBI" id="CHEBI:59789"/>
    </ligand>
</feature>
<dbReference type="InterPro" id="IPR001537">
    <property type="entry name" value="SpoU_MeTrfase"/>
</dbReference>
<reference evidence="8 9" key="1">
    <citation type="journal article" date="2021" name="Sci. Rep.">
        <title>The distribution of antibiotic resistance genes in chicken gut microbiota commensals.</title>
        <authorList>
            <person name="Juricova H."/>
            <person name="Matiasovicova J."/>
            <person name="Kubasova T."/>
            <person name="Cejkova D."/>
            <person name="Rychlik I."/>
        </authorList>
    </citation>
    <scope>NUCLEOTIDE SEQUENCE [LARGE SCALE GENOMIC DNA]</scope>
    <source>
        <strain evidence="8 9">An829</strain>
    </source>
</reference>
<feature type="domain" description="tRNA/rRNA methyltransferase SpoU type" evidence="7">
    <location>
        <begin position="2"/>
        <end position="143"/>
    </location>
</feature>
<sequence length="156" mass="17717">MFHVVLVRPEIPPNTGNVIRLCANTGCELHLVKPLGFSLEDKHMKRAGLDYHEYVSVKVHDSFEAFLQNAAPDPERLFAMTTKGSTPFARVQFKPGDWFVFGSESAGLPEEIRERFPSSRRIRLPMRPNNRSLNLSNTVAVTVFEAWRQNDYEGGI</sequence>
<dbReference type="PANTHER" id="PTHR42971:SF1">
    <property type="entry name" value="TRNA (CYTIDINE(34)-2'-O)-METHYLTRANSFERASE"/>
    <property type="match status" value="1"/>
</dbReference>
<dbReference type="Gene3D" id="3.40.1280.10">
    <property type="match status" value="1"/>
</dbReference>
<evidence type="ECO:0000256" key="2">
    <source>
        <dbReference type="ARBA" id="ARBA00022603"/>
    </source>
</evidence>
<dbReference type="Pfam" id="PF00588">
    <property type="entry name" value="SpoU_methylase"/>
    <property type="match status" value="1"/>
</dbReference>
<comment type="catalytic activity">
    <reaction evidence="6">
        <text>5-carboxymethylaminomethyluridine(34) in tRNA(Leu) + S-adenosyl-L-methionine = 5-carboxymethylaminomethyl-2'-O-methyluridine(34) in tRNA(Leu) + S-adenosyl-L-homocysteine + H(+)</text>
        <dbReference type="Rhea" id="RHEA:43088"/>
        <dbReference type="Rhea" id="RHEA-COMP:10333"/>
        <dbReference type="Rhea" id="RHEA-COMP:10334"/>
        <dbReference type="ChEBI" id="CHEBI:15378"/>
        <dbReference type="ChEBI" id="CHEBI:57856"/>
        <dbReference type="ChEBI" id="CHEBI:59789"/>
        <dbReference type="ChEBI" id="CHEBI:74508"/>
        <dbReference type="ChEBI" id="CHEBI:74511"/>
        <dbReference type="EC" id="2.1.1.207"/>
    </reaction>
</comment>
<feature type="binding site" evidence="6">
    <location>
        <position position="102"/>
    </location>
    <ligand>
        <name>S-adenosyl-L-methionine</name>
        <dbReference type="ChEBI" id="CHEBI:59789"/>
    </ligand>
</feature>
<dbReference type="EMBL" id="JACJJC010000001">
    <property type="protein sequence ID" value="MBM6703012.1"/>
    <property type="molecule type" value="Genomic_DNA"/>
</dbReference>
<keyword evidence="4 6" id="KW-0949">S-adenosyl-L-methionine</keyword>
<gene>
    <name evidence="6 8" type="primary">trmL</name>
    <name evidence="8" type="ORF">H6A60_00595</name>
</gene>
<protein>
    <recommendedName>
        <fullName evidence="6">tRNA (cytidine(34)-2'-O)-methyltransferase</fullName>
        <ecNumber evidence="6">2.1.1.207</ecNumber>
    </recommendedName>
    <alternativeName>
        <fullName evidence="6">tRNA (cytidine/uridine-2'-O-)-methyltransferase TrmL</fullName>
    </alternativeName>
</protein>
<evidence type="ECO:0000256" key="6">
    <source>
        <dbReference type="HAMAP-Rule" id="MF_01885"/>
    </source>
</evidence>